<evidence type="ECO:0000313" key="1">
    <source>
        <dbReference type="EMBL" id="VDP00606.1"/>
    </source>
</evidence>
<keyword evidence="2" id="KW-1185">Reference proteome</keyword>
<protein>
    <submittedName>
        <fullName evidence="3">CaMKII_AD domain-containing protein</fullName>
    </submittedName>
</protein>
<evidence type="ECO:0000313" key="3">
    <source>
        <dbReference type="WBParaSite" id="SBAD_0000342801-mRNA-1"/>
    </source>
</evidence>
<dbReference type="EMBL" id="UZAM01007658">
    <property type="protein sequence ID" value="VDP00606.1"/>
    <property type="molecule type" value="Genomic_DNA"/>
</dbReference>
<reference evidence="1 2" key="2">
    <citation type="submission" date="2018-11" db="EMBL/GenBank/DDBJ databases">
        <authorList>
            <consortium name="Pathogen Informatics"/>
        </authorList>
    </citation>
    <scope>NUCLEOTIDE SEQUENCE [LARGE SCALE GENOMIC DNA]</scope>
</reference>
<name>A0A183II29_9BILA</name>
<sequence length="82" mass="9242">MCLATQYLRSRQLASRLPDGKQAEIEVLSIARQEELWEGHRRCFRSLASHDGHNVAAFVEEEVTGLSMNIVVLIFVTLATMP</sequence>
<proteinExistence type="predicted"/>
<evidence type="ECO:0000313" key="2">
    <source>
        <dbReference type="Proteomes" id="UP000270296"/>
    </source>
</evidence>
<reference evidence="3" key="1">
    <citation type="submission" date="2016-06" db="UniProtKB">
        <authorList>
            <consortium name="WormBaseParasite"/>
        </authorList>
    </citation>
    <scope>IDENTIFICATION</scope>
</reference>
<dbReference type="AlphaFoldDB" id="A0A183II29"/>
<dbReference type="Proteomes" id="UP000270296">
    <property type="component" value="Unassembled WGS sequence"/>
</dbReference>
<accession>A0A183II29</accession>
<organism evidence="3">
    <name type="scientific">Soboliphyme baturini</name>
    <dbReference type="NCBI Taxonomy" id="241478"/>
    <lineage>
        <taxon>Eukaryota</taxon>
        <taxon>Metazoa</taxon>
        <taxon>Ecdysozoa</taxon>
        <taxon>Nematoda</taxon>
        <taxon>Enoplea</taxon>
        <taxon>Dorylaimia</taxon>
        <taxon>Dioctophymatida</taxon>
        <taxon>Dioctophymatoidea</taxon>
        <taxon>Soboliphymatidae</taxon>
        <taxon>Soboliphyme</taxon>
    </lineage>
</organism>
<dbReference type="WBParaSite" id="SBAD_0000342801-mRNA-1">
    <property type="protein sequence ID" value="SBAD_0000342801-mRNA-1"/>
    <property type="gene ID" value="SBAD_0000342801"/>
</dbReference>
<gene>
    <name evidence="1" type="ORF">SBAD_LOCUS3274</name>
</gene>